<protein>
    <submittedName>
        <fullName evidence="1">Uncharacterized protein</fullName>
    </submittedName>
</protein>
<proteinExistence type="predicted"/>
<name>C1DFN8_AZOVD</name>
<evidence type="ECO:0000313" key="2">
    <source>
        <dbReference type="Proteomes" id="UP000002424"/>
    </source>
</evidence>
<dbReference type="AlphaFoldDB" id="C1DFN8"/>
<accession>C1DFN8</accession>
<evidence type="ECO:0000313" key="1">
    <source>
        <dbReference type="EMBL" id="ACO80434.1"/>
    </source>
</evidence>
<keyword evidence="2" id="KW-1185">Reference proteome</keyword>
<dbReference type="Proteomes" id="UP000002424">
    <property type="component" value="Chromosome"/>
</dbReference>
<dbReference type="EMBL" id="CP001157">
    <property type="protein sequence ID" value="ACO80434.1"/>
    <property type="molecule type" value="Genomic_DNA"/>
</dbReference>
<dbReference type="HOGENOM" id="CLU_3420785_0_0_6"/>
<dbReference type="EnsemblBacteria" id="ACO80434">
    <property type="protein sequence ID" value="ACO80434"/>
    <property type="gene ID" value="Avin_43130"/>
</dbReference>
<dbReference type="KEGG" id="avn:Avin_43130"/>
<organism evidence="1 2">
    <name type="scientific">Azotobacter vinelandii (strain DJ / ATCC BAA-1303)</name>
    <dbReference type="NCBI Taxonomy" id="322710"/>
    <lineage>
        <taxon>Bacteria</taxon>
        <taxon>Pseudomonadati</taxon>
        <taxon>Pseudomonadota</taxon>
        <taxon>Gammaproteobacteria</taxon>
        <taxon>Pseudomonadales</taxon>
        <taxon>Pseudomonadaceae</taxon>
        <taxon>Azotobacter</taxon>
    </lineage>
</organism>
<gene>
    <name evidence="1" type="ordered locus">Avin_43130</name>
</gene>
<sequence length="24" mass="2565">MRRLPRLAKFAGGLLYDASSDVAG</sequence>
<reference evidence="1 2" key="1">
    <citation type="journal article" date="2009" name="J. Bacteriol.">
        <title>Genome sequence of Azotobacter vinelandii, an obligate aerobe specialized to support diverse anaerobic metabolic processes.</title>
        <authorList>
            <person name="Setubal J.C."/>
            <person name="dos Santos P."/>
            <person name="Goldman B.S."/>
            <person name="Ertesvag H."/>
            <person name="Espin G."/>
            <person name="Rubio L.M."/>
            <person name="Valla S."/>
            <person name="Almeida N.F."/>
            <person name="Balasubramanian D."/>
            <person name="Cromes L."/>
            <person name="Curatti L."/>
            <person name="Du Z."/>
            <person name="Godsy E."/>
            <person name="Goodner B."/>
            <person name="Hellner-Burris K."/>
            <person name="Hernandez J.A."/>
            <person name="Houmiel K."/>
            <person name="Imperial J."/>
            <person name="Kennedy C."/>
            <person name="Larson T.J."/>
            <person name="Latreille P."/>
            <person name="Ligon L.S."/>
            <person name="Lu J."/>
            <person name="Maerk M."/>
            <person name="Miller N.M."/>
            <person name="Norton S."/>
            <person name="O'Carroll I.P."/>
            <person name="Paulsen I."/>
            <person name="Raulfs E.C."/>
            <person name="Roemer R."/>
            <person name="Rosser J."/>
            <person name="Segura D."/>
            <person name="Slater S."/>
            <person name="Stricklin S.L."/>
            <person name="Studholme D.J."/>
            <person name="Sun J."/>
            <person name="Viana C.J."/>
            <person name="Wallin E."/>
            <person name="Wang B."/>
            <person name="Wheeler C."/>
            <person name="Zhu H."/>
            <person name="Dean D.R."/>
            <person name="Dixon R."/>
            <person name="Wood D."/>
        </authorList>
    </citation>
    <scope>NUCLEOTIDE SEQUENCE [LARGE SCALE GENOMIC DNA]</scope>
    <source>
        <strain evidence="2">DJ / ATCC BAA-1303</strain>
    </source>
</reference>